<dbReference type="GO" id="GO:0030638">
    <property type="term" value="P:polyketide metabolic process"/>
    <property type="evidence" value="ECO:0007669"/>
    <property type="project" value="InterPro"/>
</dbReference>
<dbReference type="InterPro" id="IPR032710">
    <property type="entry name" value="NTF2-like_dom_sf"/>
</dbReference>
<protein>
    <recommendedName>
        <fullName evidence="3">SnoaL-like domain-containing protein</fullName>
    </recommendedName>
</protein>
<evidence type="ECO:0000313" key="2">
    <source>
        <dbReference type="Proteomes" id="UP000077177"/>
    </source>
</evidence>
<gene>
    <name evidence="1" type="ORF">SY85_22090</name>
</gene>
<dbReference type="OrthoDB" id="4774596at2"/>
<dbReference type="SUPFAM" id="SSF54427">
    <property type="entry name" value="NTF2-like"/>
    <property type="match status" value="1"/>
</dbReference>
<dbReference type="Gene3D" id="3.10.450.50">
    <property type="match status" value="1"/>
</dbReference>
<keyword evidence="2" id="KW-1185">Reference proteome</keyword>
<dbReference type="Pfam" id="PF07366">
    <property type="entry name" value="SnoaL"/>
    <property type="match status" value="1"/>
</dbReference>
<dbReference type="InterPro" id="IPR009959">
    <property type="entry name" value="Cyclase_SnoaL-like"/>
</dbReference>
<dbReference type="KEGG" id="fla:SY85_22090"/>
<proteinExistence type="predicted"/>
<dbReference type="EMBL" id="CP011390">
    <property type="protein sequence ID" value="ANE52764.1"/>
    <property type="molecule type" value="Genomic_DNA"/>
</dbReference>
<accession>A0A172U0W7</accession>
<sequence>MRDKTKTLLYQWFNEVWNQGLEDSIEQLMATNSFAHGIKSEEQLQGPAGFKTFYHGFKDQFDDIHIDVKEVVSQDDMECALTEVMATHKESGKRISFTGLCMVRIENNQIAEAWNQYDFQGMQQQLEQEPTSLAE</sequence>
<dbReference type="STRING" id="1492898.SY85_22090"/>
<organism evidence="1 2">
    <name type="scientific">Flavisolibacter tropicus</name>
    <dbReference type="NCBI Taxonomy" id="1492898"/>
    <lineage>
        <taxon>Bacteria</taxon>
        <taxon>Pseudomonadati</taxon>
        <taxon>Bacteroidota</taxon>
        <taxon>Chitinophagia</taxon>
        <taxon>Chitinophagales</taxon>
        <taxon>Chitinophagaceae</taxon>
        <taxon>Flavisolibacter</taxon>
    </lineage>
</organism>
<name>A0A172U0W7_9BACT</name>
<dbReference type="AlphaFoldDB" id="A0A172U0W7"/>
<evidence type="ECO:0000313" key="1">
    <source>
        <dbReference type="EMBL" id="ANE52764.1"/>
    </source>
</evidence>
<reference evidence="2" key="1">
    <citation type="submission" date="2015-01" db="EMBL/GenBank/DDBJ databases">
        <title>Flavisolibacter sp./LCS9/ whole genome sequencing.</title>
        <authorList>
            <person name="Kim M.K."/>
            <person name="Srinivasan S."/>
            <person name="Lee J.-J."/>
        </authorList>
    </citation>
    <scope>NUCLEOTIDE SEQUENCE [LARGE SCALE GENOMIC DNA]</scope>
    <source>
        <strain evidence="2">LCS9</strain>
    </source>
</reference>
<dbReference type="Proteomes" id="UP000077177">
    <property type="component" value="Chromosome"/>
</dbReference>
<dbReference type="RefSeq" id="WP_066407820.1">
    <property type="nucleotide sequence ID" value="NZ_CP011390.1"/>
</dbReference>
<reference evidence="1 2" key="2">
    <citation type="journal article" date="2016" name="Int. J. Syst. Evol. Microbiol.">
        <title>Flavisolibacter tropicus sp. nov., isolated from tropical soil.</title>
        <authorList>
            <person name="Lee J.J."/>
            <person name="Kang M.S."/>
            <person name="Kim G.S."/>
            <person name="Lee C.S."/>
            <person name="Lim S."/>
            <person name="Lee J."/>
            <person name="Roh S.H."/>
            <person name="Kang H."/>
            <person name="Ha J.M."/>
            <person name="Bae S."/>
            <person name="Jung H.Y."/>
            <person name="Kim M.K."/>
        </authorList>
    </citation>
    <scope>NUCLEOTIDE SEQUENCE [LARGE SCALE GENOMIC DNA]</scope>
    <source>
        <strain evidence="1 2">LCS9</strain>
    </source>
</reference>
<evidence type="ECO:0008006" key="3">
    <source>
        <dbReference type="Google" id="ProtNLM"/>
    </source>
</evidence>